<evidence type="ECO:0000256" key="1">
    <source>
        <dbReference type="ARBA" id="ARBA00004651"/>
    </source>
</evidence>
<reference evidence="8" key="2">
    <citation type="submission" date="2023-01" db="EMBL/GenBank/DDBJ databases">
        <title>Draft genome sequence of Algimonas ampicilliniresistens strain NBRC 108219.</title>
        <authorList>
            <person name="Sun Q."/>
            <person name="Mori K."/>
        </authorList>
    </citation>
    <scope>NUCLEOTIDE SEQUENCE</scope>
    <source>
        <strain evidence="8">NBRC 108219</strain>
    </source>
</reference>
<reference evidence="8" key="1">
    <citation type="journal article" date="2014" name="Int. J. Syst. Evol. Microbiol.">
        <title>Complete genome of a new Firmicutes species belonging to the dominant human colonic microbiota ('Ruminococcus bicirculans') reveals two chromosomes and a selective capacity to utilize plant glucans.</title>
        <authorList>
            <consortium name="NISC Comparative Sequencing Program"/>
            <person name="Wegmann U."/>
            <person name="Louis P."/>
            <person name="Goesmann A."/>
            <person name="Henrissat B."/>
            <person name="Duncan S.H."/>
            <person name="Flint H.J."/>
        </authorList>
    </citation>
    <scope>NUCLEOTIDE SEQUENCE</scope>
    <source>
        <strain evidence="8">NBRC 108219</strain>
    </source>
</reference>
<dbReference type="Pfam" id="PF13396">
    <property type="entry name" value="PLDc_N"/>
    <property type="match status" value="1"/>
</dbReference>
<name>A0ABQ5VCT7_9PROT</name>
<comment type="subcellular location">
    <subcellularLocation>
        <location evidence="1">Cell membrane</location>
        <topology evidence="1">Multi-pass membrane protein</topology>
    </subcellularLocation>
</comment>
<keyword evidence="9" id="KW-1185">Reference proteome</keyword>
<dbReference type="Proteomes" id="UP001161391">
    <property type="component" value="Unassembled WGS sequence"/>
</dbReference>
<feature type="domain" description="Cardiolipin synthase N-terminal" evidence="7">
    <location>
        <begin position="11"/>
        <end position="53"/>
    </location>
</feature>
<evidence type="ECO:0000313" key="9">
    <source>
        <dbReference type="Proteomes" id="UP001161391"/>
    </source>
</evidence>
<evidence type="ECO:0000256" key="3">
    <source>
        <dbReference type="ARBA" id="ARBA00022692"/>
    </source>
</evidence>
<protein>
    <recommendedName>
        <fullName evidence="7">Cardiolipin synthase N-terminal domain-containing protein</fullName>
    </recommendedName>
</protein>
<organism evidence="8 9">
    <name type="scientific">Algimonas ampicilliniresistens</name>
    <dbReference type="NCBI Taxonomy" id="1298735"/>
    <lineage>
        <taxon>Bacteria</taxon>
        <taxon>Pseudomonadati</taxon>
        <taxon>Pseudomonadota</taxon>
        <taxon>Alphaproteobacteria</taxon>
        <taxon>Maricaulales</taxon>
        <taxon>Robiginitomaculaceae</taxon>
        <taxon>Algimonas</taxon>
    </lineage>
</organism>
<keyword evidence="4 6" id="KW-1133">Transmembrane helix</keyword>
<accession>A0ABQ5VCT7</accession>
<dbReference type="EMBL" id="BSNK01000002">
    <property type="protein sequence ID" value="GLQ24593.1"/>
    <property type="molecule type" value="Genomic_DNA"/>
</dbReference>
<evidence type="ECO:0000256" key="5">
    <source>
        <dbReference type="ARBA" id="ARBA00023136"/>
    </source>
</evidence>
<sequence length="60" mass="6712">MEYLLGLVILALVIWALINVWQSGESTLAKVLWTIGLILFNVIGLILWFFIGPKANKNIA</sequence>
<evidence type="ECO:0000256" key="6">
    <source>
        <dbReference type="SAM" id="Phobius"/>
    </source>
</evidence>
<evidence type="ECO:0000313" key="8">
    <source>
        <dbReference type="EMBL" id="GLQ24593.1"/>
    </source>
</evidence>
<comment type="caution">
    <text evidence="8">The sequence shown here is derived from an EMBL/GenBank/DDBJ whole genome shotgun (WGS) entry which is preliminary data.</text>
</comment>
<keyword evidence="5 6" id="KW-0472">Membrane</keyword>
<feature type="transmembrane region" description="Helical" evidence="6">
    <location>
        <begin position="32"/>
        <end position="51"/>
    </location>
</feature>
<evidence type="ECO:0000256" key="4">
    <source>
        <dbReference type="ARBA" id="ARBA00022989"/>
    </source>
</evidence>
<keyword evidence="2" id="KW-1003">Cell membrane</keyword>
<dbReference type="InterPro" id="IPR027379">
    <property type="entry name" value="CLS_N"/>
</dbReference>
<proteinExistence type="predicted"/>
<gene>
    <name evidence="8" type="ORF">GCM10007853_24670</name>
</gene>
<evidence type="ECO:0000256" key="2">
    <source>
        <dbReference type="ARBA" id="ARBA00022475"/>
    </source>
</evidence>
<keyword evidence="3 6" id="KW-0812">Transmembrane</keyword>
<evidence type="ECO:0000259" key="7">
    <source>
        <dbReference type="Pfam" id="PF13396"/>
    </source>
</evidence>
<dbReference type="RefSeq" id="WP_284391186.1">
    <property type="nucleotide sequence ID" value="NZ_BSNK01000002.1"/>
</dbReference>